<name>A0ABU8N6R6_9PSEU</name>
<evidence type="ECO:0000313" key="2">
    <source>
        <dbReference type="EMBL" id="MEJ2888036.1"/>
    </source>
</evidence>
<dbReference type="Proteomes" id="UP001370100">
    <property type="component" value="Unassembled WGS sequence"/>
</dbReference>
<feature type="compositionally biased region" description="Low complexity" evidence="1">
    <location>
        <begin position="35"/>
        <end position="48"/>
    </location>
</feature>
<proteinExistence type="predicted"/>
<dbReference type="EMBL" id="JBBEGL010000004">
    <property type="protein sequence ID" value="MEJ2888036.1"/>
    <property type="molecule type" value="Genomic_DNA"/>
</dbReference>
<organism evidence="2 3">
    <name type="scientific">Actinomycetospora aeridis</name>
    <dbReference type="NCBI Taxonomy" id="3129231"/>
    <lineage>
        <taxon>Bacteria</taxon>
        <taxon>Bacillati</taxon>
        <taxon>Actinomycetota</taxon>
        <taxon>Actinomycetes</taxon>
        <taxon>Pseudonocardiales</taxon>
        <taxon>Pseudonocardiaceae</taxon>
        <taxon>Actinomycetospora</taxon>
    </lineage>
</organism>
<feature type="region of interest" description="Disordered" evidence="1">
    <location>
        <begin position="1"/>
        <end position="75"/>
    </location>
</feature>
<evidence type="ECO:0000256" key="1">
    <source>
        <dbReference type="SAM" id="MobiDB-lite"/>
    </source>
</evidence>
<protein>
    <submittedName>
        <fullName evidence="2">Uncharacterized protein</fullName>
    </submittedName>
</protein>
<gene>
    <name evidence="2" type="ORF">WCD41_16360</name>
</gene>
<comment type="caution">
    <text evidence="2">The sequence shown here is derived from an EMBL/GenBank/DDBJ whole genome shotgun (WGS) entry which is preliminary data.</text>
</comment>
<accession>A0ABU8N6R6</accession>
<reference evidence="2 3" key="1">
    <citation type="submission" date="2024-03" db="EMBL/GenBank/DDBJ databases">
        <title>Actinomycetospora sp. OC33-EN06, a novel actinomycete isolated from wild orchid (Aerides multiflora).</title>
        <authorList>
            <person name="Suriyachadkun C."/>
        </authorList>
    </citation>
    <scope>NUCLEOTIDE SEQUENCE [LARGE SCALE GENOMIC DNA]</scope>
    <source>
        <strain evidence="2 3">OC33-EN06</strain>
    </source>
</reference>
<keyword evidence="3" id="KW-1185">Reference proteome</keyword>
<sequence>MDRKVGVSGAMPPIGRAAAARSAQRHGTGGVVTHARPTLAGTAPAGTAADDRGCRAGPGRARRPAGLLVRKAQTR</sequence>
<dbReference type="RefSeq" id="WP_337714526.1">
    <property type="nucleotide sequence ID" value="NZ_JBBEGL010000004.1"/>
</dbReference>
<evidence type="ECO:0000313" key="3">
    <source>
        <dbReference type="Proteomes" id="UP001370100"/>
    </source>
</evidence>